<dbReference type="GO" id="GO:0019693">
    <property type="term" value="P:ribose phosphate metabolic process"/>
    <property type="evidence" value="ECO:0007669"/>
    <property type="project" value="TreeGrafter"/>
</dbReference>
<dbReference type="InterPro" id="IPR020084">
    <property type="entry name" value="NUDIX_hydrolase_CS"/>
</dbReference>
<dbReference type="PROSITE" id="PS51462">
    <property type="entry name" value="NUDIX"/>
    <property type="match status" value="1"/>
</dbReference>
<dbReference type="InterPro" id="IPR020476">
    <property type="entry name" value="Nudix_hydrolase"/>
</dbReference>
<dbReference type="InterPro" id="IPR015797">
    <property type="entry name" value="NUDIX_hydrolase-like_dom_sf"/>
</dbReference>
<dbReference type="EMBL" id="VNHM01000001">
    <property type="protein sequence ID" value="TYO97822.1"/>
    <property type="molecule type" value="Genomic_DNA"/>
</dbReference>
<comment type="caution">
    <text evidence="5">The sequence shown here is derived from an EMBL/GenBank/DDBJ whole genome shotgun (WGS) entry which is preliminary data.</text>
</comment>
<accession>A0A5S4ZXT2</accession>
<dbReference type="GO" id="GO:0016462">
    <property type="term" value="F:pyrophosphatase activity"/>
    <property type="evidence" value="ECO:0007669"/>
    <property type="project" value="UniProtKB-ARBA"/>
</dbReference>
<dbReference type="PROSITE" id="PS00893">
    <property type="entry name" value="NUDIX_BOX"/>
    <property type="match status" value="1"/>
</dbReference>
<dbReference type="GO" id="GO:0006753">
    <property type="term" value="P:nucleoside phosphate metabolic process"/>
    <property type="evidence" value="ECO:0007669"/>
    <property type="project" value="TreeGrafter"/>
</dbReference>
<dbReference type="PRINTS" id="PR00502">
    <property type="entry name" value="NUDIXFAMILY"/>
</dbReference>
<evidence type="ECO:0000259" key="4">
    <source>
        <dbReference type="PROSITE" id="PS51462"/>
    </source>
</evidence>
<keyword evidence="2 3" id="KW-0378">Hydrolase</keyword>
<gene>
    <name evidence="5" type="ORF">LX24_00105</name>
</gene>
<organism evidence="5 6">
    <name type="scientific">Desulfallas thermosapovorans DSM 6562</name>
    <dbReference type="NCBI Taxonomy" id="1121431"/>
    <lineage>
        <taxon>Bacteria</taxon>
        <taxon>Bacillati</taxon>
        <taxon>Bacillota</taxon>
        <taxon>Clostridia</taxon>
        <taxon>Eubacteriales</taxon>
        <taxon>Desulfallaceae</taxon>
        <taxon>Desulfallas</taxon>
    </lineage>
</organism>
<dbReference type="Proteomes" id="UP000323166">
    <property type="component" value="Unassembled WGS sequence"/>
</dbReference>
<protein>
    <submittedName>
        <fullName evidence="5">ADP-ribose pyrophosphatase</fullName>
    </submittedName>
</protein>
<comment type="cofactor">
    <cofactor evidence="1">
        <name>Mg(2+)</name>
        <dbReference type="ChEBI" id="CHEBI:18420"/>
    </cofactor>
</comment>
<evidence type="ECO:0000313" key="5">
    <source>
        <dbReference type="EMBL" id="TYO97822.1"/>
    </source>
</evidence>
<feature type="domain" description="Nudix hydrolase" evidence="4">
    <location>
        <begin position="38"/>
        <end position="166"/>
    </location>
</feature>
<dbReference type="Gene3D" id="3.90.79.10">
    <property type="entry name" value="Nucleoside Triphosphate Pyrophosphohydrolase"/>
    <property type="match status" value="1"/>
</dbReference>
<evidence type="ECO:0000313" key="6">
    <source>
        <dbReference type="Proteomes" id="UP000323166"/>
    </source>
</evidence>
<sequence length="179" mass="20257">MSEIIIDSETVFTGKIITVRKDRVRLPDNRQGTREVVNCADAVAIVALTDVDEVLMVKQYRHPTSQELWEIPAGKIEAGEDPLSCAQRELEEETGYRAGDWHQICSFYTSPGFCTEQLHLLLARDLTKYNQKPDQDEFIEVEKIPVSVAVQMVTGGEILDAKTIIGLLTAEKYIRKIYK</sequence>
<dbReference type="FunFam" id="3.90.79.10:FF:000024">
    <property type="entry name" value="ADP-ribose pyrophosphatase"/>
    <property type="match status" value="1"/>
</dbReference>
<evidence type="ECO:0000256" key="2">
    <source>
        <dbReference type="ARBA" id="ARBA00022801"/>
    </source>
</evidence>
<dbReference type="InterPro" id="IPR000086">
    <property type="entry name" value="NUDIX_hydrolase_dom"/>
</dbReference>
<reference evidence="5 6" key="1">
    <citation type="submission" date="2019-07" db="EMBL/GenBank/DDBJ databases">
        <title>Genomic Encyclopedia of Type Strains, Phase I: the one thousand microbial genomes (KMG-I) project.</title>
        <authorList>
            <person name="Kyrpides N."/>
        </authorList>
    </citation>
    <scope>NUCLEOTIDE SEQUENCE [LARGE SCALE GENOMIC DNA]</scope>
    <source>
        <strain evidence="5 6">DSM 6562</strain>
    </source>
</reference>
<evidence type="ECO:0000256" key="3">
    <source>
        <dbReference type="RuleBase" id="RU003476"/>
    </source>
</evidence>
<evidence type="ECO:0000256" key="1">
    <source>
        <dbReference type="ARBA" id="ARBA00001946"/>
    </source>
</evidence>
<dbReference type="PANTHER" id="PTHR11839">
    <property type="entry name" value="UDP/ADP-SUGAR PYROPHOSPHATASE"/>
    <property type="match status" value="1"/>
</dbReference>
<dbReference type="PANTHER" id="PTHR11839:SF18">
    <property type="entry name" value="NUDIX HYDROLASE DOMAIN-CONTAINING PROTEIN"/>
    <property type="match status" value="1"/>
</dbReference>
<dbReference type="RefSeq" id="WP_166510185.1">
    <property type="nucleotide sequence ID" value="NZ_VNHM01000001.1"/>
</dbReference>
<keyword evidence="6" id="KW-1185">Reference proteome</keyword>
<dbReference type="Pfam" id="PF00293">
    <property type="entry name" value="NUDIX"/>
    <property type="match status" value="1"/>
</dbReference>
<dbReference type="SUPFAM" id="SSF55811">
    <property type="entry name" value="Nudix"/>
    <property type="match status" value="1"/>
</dbReference>
<comment type="similarity">
    <text evidence="3">Belongs to the Nudix hydrolase family.</text>
</comment>
<dbReference type="GO" id="GO:0005829">
    <property type="term" value="C:cytosol"/>
    <property type="evidence" value="ECO:0007669"/>
    <property type="project" value="TreeGrafter"/>
</dbReference>
<name>A0A5S4ZXT2_9FIRM</name>
<proteinExistence type="inferred from homology"/>
<dbReference type="AlphaFoldDB" id="A0A5S4ZXT2"/>